<protein>
    <submittedName>
        <fullName evidence="2">VOC family protein</fullName>
    </submittedName>
</protein>
<organism evidence="2 3">
    <name type="scientific">Methylobacterium terrae</name>
    <dbReference type="NCBI Taxonomy" id="2202827"/>
    <lineage>
        <taxon>Bacteria</taxon>
        <taxon>Pseudomonadati</taxon>
        <taxon>Pseudomonadota</taxon>
        <taxon>Alphaproteobacteria</taxon>
        <taxon>Hyphomicrobiales</taxon>
        <taxon>Methylobacteriaceae</taxon>
        <taxon>Methylobacterium</taxon>
    </lineage>
</organism>
<dbReference type="OrthoDB" id="9807407at2"/>
<dbReference type="KEGG" id="mtea:DK419_18880"/>
<evidence type="ECO:0000313" key="2">
    <source>
        <dbReference type="EMBL" id="AWN48145.1"/>
    </source>
</evidence>
<proteinExistence type="predicted"/>
<dbReference type="InterPro" id="IPR029068">
    <property type="entry name" value="Glyas_Bleomycin-R_OHBP_Dase"/>
</dbReference>
<dbReference type="Proteomes" id="UP000245444">
    <property type="component" value="Chromosome"/>
</dbReference>
<dbReference type="PROSITE" id="PS51819">
    <property type="entry name" value="VOC"/>
    <property type="match status" value="1"/>
</dbReference>
<dbReference type="PANTHER" id="PTHR35006:SF2">
    <property type="entry name" value="GLYOXALASE FAMILY PROTEIN (AFU_ORTHOLOGUE AFUA_5G14830)"/>
    <property type="match status" value="1"/>
</dbReference>
<dbReference type="RefSeq" id="WP_109960456.1">
    <property type="nucleotide sequence ID" value="NZ_CP029553.1"/>
</dbReference>
<accession>A0A2U8WPF0</accession>
<dbReference type="EMBL" id="CP029553">
    <property type="protein sequence ID" value="AWN48145.1"/>
    <property type="molecule type" value="Genomic_DNA"/>
</dbReference>
<name>A0A2U8WPF0_9HYPH</name>
<evidence type="ECO:0000313" key="3">
    <source>
        <dbReference type="Proteomes" id="UP000245444"/>
    </source>
</evidence>
<dbReference type="SUPFAM" id="SSF54593">
    <property type="entry name" value="Glyoxalase/Bleomycin resistance protein/Dihydroxybiphenyl dioxygenase"/>
    <property type="match status" value="1"/>
</dbReference>
<reference evidence="2 3" key="1">
    <citation type="submission" date="2018-05" db="EMBL/GenBank/DDBJ databases">
        <title>Complete Genome Sequence of Methylobacterium sp. 17Sr1-28.</title>
        <authorList>
            <person name="Srinivasan S."/>
        </authorList>
    </citation>
    <scope>NUCLEOTIDE SEQUENCE [LARGE SCALE GENOMIC DNA]</scope>
    <source>
        <strain evidence="2 3">17Sr1-28</strain>
    </source>
</reference>
<dbReference type="AlphaFoldDB" id="A0A2U8WPF0"/>
<dbReference type="InterPro" id="IPR037523">
    <property type="entry name" value="VOC_core"/>
</dbReference>
<dbReference type="Pfam" id="PF00903">
    <property type="entry name" value="Glyoxalase"/>
    <property type="match status" value="1"/>
</dbReference>
<feature type="domain" description="VOC" evidence="1">
    <location>
        <begin position="1"/>
        <end position="126"/>
    </location>
</feature>
<dbReference type="InterPro" id="IPR004360">
    <property type="entry name" value="Glyas_Fos-R_dOase_dom"/>
</dbReference>
<dbReference type="CDD" id="cd07262">
    <property type="entry name" value="VOC_like"/>
    <property type="match status" value="1"/>
</dbReference>
<keyword evidence="3" id="KW-1185">Reference proteome</keyword>
<evidence type="ECO:0000259" key="1">
    <source>
        <dbReference type="PROSITE" id="PS51819"/>
    </source>
</evidence>
<gene>
    <name evidence="2" type="ORF">DK419_18880</name>
</gene>
<dbReference type="Gene3D" id="3.10.180.10">
    <property type="entry name" value="2,3-Dihydroxybiphenyl 1,2-Dioxygenase, domain 1"/>
    <property type="match status" value="1"/>
</dbReference>
<sequence>MLDHLAIDVSDIARSRRFYAAALAPLGYVVRREEAASVGFGVVAGEGRSLDPGGDFWIAAGTPHASVVHFAFSAPSREAVDAFFAAALGAGRLDNGRPGLRPRYHPNYYAAFVIDPDGYAIEAVCHQGSG</sequence>
<dbReference type="PANTHER" id="PTHR35006">
    <property type="entry name" value="GLYOXALASE FAMILY PROTEIN (AFU_ORTHOLOGUE AFUA_5G14830)"/>
    <property type="match status" value="1"/>
</dbReference>